<reference evidence="2 3" key="1">
    <citation type="journal article" date="2018" name="Science">
        <title>The opium poppy genome and morphinan production.</title>
        <authorList>
            <person name="Guo L."/>
            <person name="Winzer T."/>
            <person name="Yang X."/>
            <person name="Li Y."/>
            <person name="Ning Z."/>
            <person name="He Z."/>
            <person name="Teodor R."/>
            <person name="Lu Y."/>
            <person name="Bowser T.A."/>
            <person name="Graham I.A."/>
            <person name="Ye K."/>
        </authorList>
    </citation>
    <scope>NUCLEOTIDE SEQUENCE [LARGE SCALE GENOMIC DNA]</scope>
    <source>
        <strain evidence="3">cv. HN1</strain>
        <tissue evidence="2">Leaves</tissue>
    </source>
</reference>
<keyword evidence="1" id="KW-0812">Transmembrane</keyword>
<evidence type="ECO:0000313" key="3">
    <source>
        <dbReference type="Proteomes" id="UP000316621"/>
    </source>
</evidence>
<protein>
    <submittedName>
        <fullName evidence="2">Uncharacterized protein</fullName>
    </submittedName>
</protein>
<dbReference type="PANTHER" id="PTHR33133:SF5">
    <property type="entry name" value="OS08G0107100 PROTEIN"/>
    <property type="match status" value="1"/>
</dbReference>
<proteinExistence type="predicted"/>
<dbReference type="OMA" id="WIAYGIT"/>
<feature type="transmembrane region" description="Helical" evidence="1">
    <location>
        <begin position="153"/>
        <end position="178"/>
    </location>
</feature>
<feature type="transmembrane region" description="Helical" evidence="1">
    <location>
        <begin position="238"/>
        <end position="269"/>
    </location>
</feature>
<dbReference type="AlphaFoldDB" id="A0A4Y7IDP8"/>
<name>A0A4Y7IDP8_PAPSO</name>
<feature type="transmembrane region" description="Helical" evidence="1">
    <location>
        <begin position="289"/>
        <end position="314"/>
    </location>
</feature>
<keyword evidence="1" id="KW-0472">Membrane</keyword>
<sequence length="387" mass="43744">MGQNNGFICRLFGACNCYYWYSYPFDQFVVIGKISSLTGTIFLGIACYLLMIVLLHFSLVIQAIIYFVCRSYHNEEIANVAQHLEGGPNAHIVRGKDEAFRITFSRKKIFSQVTLTAVLPLSIILLSSIQVSYFIGYPINVNSRGIGHWVFELLYAIFTLFFTLLTTSMVVYIVACIYTSRDITFKRVIGVFPKVWGRLIVTFLWCLLVWVIYTGVAIGLFLWFFLSVNDGGQENDKVLIFGICLFIPFMIGSVYMENVWSVAMVISVLEDDYGRKALGKSMKLIKGKVWVSSSVFLTLHFALSGVVFAFSLLVVYGDILSLERKIYVGIACSVLLMLLIHFTLVIQTIFYFVCKSYNDEDSSNVAKHLDVGYANLVSDIQIQRASV</sequence>
<gene>
    <name evidence="2" type="ORF">C5167_039955</name>
</gene>
<feature type="transmembrane region" description="Helical" evidence="1">
    <location>
        <begin position="326"/>
        <end position="353"/>
    </location>
</feature>
<feature type="transmembrane region" description="Helical" evidence="1">
    <location>
        <begin position="199"/>
        <end position="226"/>
    </location>
</feature>
<evidence type="ECO:0000313" key="2">
    <source>
        <dbReference type="EMBL" id="RZC46974.1"/>
    </source>
</evidence>
<feature type="transmembrane region" description="Helical" evidence="1">
    <location>
        <begin position="109"/>
        <end position="133"/>
    </location>
</feature>
<keyword evidence="3" id="KW-1185">Reference proteome</keyword>
<accession>A0A4Y7IDP8</accession>
<organism evidence="2 3">
    <name type="scientific">Papaver somniferum</name>
    <name type="common">Opium poppy</name>
    <dbReference type="NCBI Taxonomy" id="3469"/>
    <lineage>
        <taxon>Eukaryota</taxon>
        <taxon>Viridiplantae</taxon>
        <taxon>Streptophyta</taxon>
        <taxon>Embryophyta</taxon>
        <taxon>Tracheophyta</taxon>
        <taxon>Spermatophyta</taxon>
        <taxon>Magnoliopsida</taxon>
        <taxon>Ranunculales</taxon>
        <taxon>Papaveraceae</taxon>
        <taxon>Papaveroideae</taxon>
        <taxon>Papaver</taxon>
    </lineage>
</organism>
<dbReference type="Proteomes" id="UP000316621">
    <property type="component" value="Chromosome 1"/>
</dbReference>
<dbReference type="Gramene" id="RZC46974">
    <property type="protein sequence ID" value="RZC46974"/>
    <property type="gene ID" value="C5167_039955"/>
</dbReference>
<dbReference type="EMBL" id="CM010715">
    <property type="protein sequence ID" value="RZC46974.1"/>
    <property type="molecule type" value="Genomic_DNA"/>
</dbReference>
<keyword evidence="1" id="KW-1133">Transmembrane helix</keyword>
<evidence type="ECO:0000256" key="1">
    <source>
        <dbReference type="SAM" id="Phobius"/>
    </source>
</evidence>
<dbReference type="PANTHER" id="PTHR33133">
    <property type="entry name" value="OS08G0107100 PROTEIN-RELATED"/>
    <property type="match status" value="1"/>
</dbReference>
<feature type="transmembrane region" description="Helical" evidence="1">
    <location>
        <begin position="41"/>
        <end position="69"/>
    </location>
</feature>